<dbReference type="InterPro" id="IPR002213">
    <property type="entry name" value="UDP_glucos_trans"/>
</dbReference>
<dbReference type="STRING" id="3750.A0A498JHC1"/>
<dbReference type="Proteomes" id="UP000290289">
    <property type="component" value="Chromosome 7"/>
</dbReference>
<keyword evidence="5" id="KW-1185">Reference proteome</keyword>
<keyword evidence="2 3" id="KW-0808">Transferase</keyword>
<dbReference type="PROSITE" id="PS00375">
    <property type="entry name" value="UDPGT"/>
    <property type="match status" value="1"/>
</dbReference>
<comment type="similarity">
    <text evidence="1 3">Belongs to the UDP-glycosyltransferase family.</text>
</comment>
<evidence type="ECO:0000313" key="4">
    <source>
        <dbReference type="EMBL" id="RXH93092.1"/>
    </source>
</evidence>
<dbReference type="FunFam" id="3.40.50.2000:FF:000060">
    <property type="entry name" value="Glycosyltransferase"/>
    <property type="match status" value="1"/>
</dbReference>
<dbReference type="Gene3D" id="3.40.50.2000">
    <property type="entry name" value="Glycogen Phosphorylase B"/>
    <property type="match status" value="1"/>
</dbReference>
<dbReference type="Pfam" id="PF00201">
    <property type="entry name" value="UDPGT"/>
    <property type="match status" value="1"/>
</dbReference>
<keyword evidence="3" id="KW-0328">Glycosyltransferase</keyword>
<accession>A0A498JHC1</accession>
<sequence length="140" mass="15417">MERVGERGTVVEGWAPQAKILQHSSIGGFVSHCGWSSVMESIKFCVPIIAIPMHLDQPLNARLVEEVGVGLEVQRTGSGSLEREEVAKAITEVLVEKIGQILKGKAMELSENMKNKEDEEIDGVVEELRQLCRTRESSST</sequence>
<evidence type="ECO:0000256" key="1">
    <source>
        <dbReference type="ARBA" id="ARBA00009995"/>
    </source>
</evidence>
<gene>
    <name evidence="4" type="ORF">DVH24_013668</name>
</gene>
<reference evidence="4 5" key="1">
    <citation type="submission" date="2018-10" db="EMBL/GenBank/DDBJ databases">
        <title>A high-quality apple genome assembly.</title>
        <authorList>
            <person name="Hu J."/>
        </authorList>
    </citation>
    <scope>NUCLEOTIDE SEQUENCE [LARGE SCALE GENOMIC DNA]</scope>
    <source>
        <strain evidence="5">cv. HFTH1</strain>
        <tissue evidence="4">Young leaf</tissue>
    </source>
</reference>
<dbReference type="AlphaFoldDB" id="A0A498JHC1"/>
<dbReference type="PANTHER" id="PTHR48044:SF29">
    <property type="entry name" value="GLYCOSYLTRANSFERASE"/>
    <property type="match status" value="1"/>
</dbReference>
<organism evidence="4 5">
    <name type="scientific">Malus domestica</name>
    <name type="common">Apple</name>
    <name type="synonym">Pyrus malus</name>
    <dbReference type="NCBI Taxonomy" id="3750"/>
    <lineage>
        <taxon>Eukaryota</taxon>
        <taxon>Viridiplantae</taxon>
        <taxon>Streptophyta</taxon>
        <taxon>Embryophyta</taxon>
        <taxon>Tracheophyta</taxon>
        <taxon>Spermatophyta</taxon>
        <taxon>Magnoliopsida</taxon>
        <taxon>eudicotyledons</taxon>
        <taxon>Gunneridae</taxon>
        <taxon>Pentapetalae</taxon>
        <taxon>rosids</taxon>
        <taxon>fabids</taxon>
        <taxon>Rosales</taxon>
        <taxon>Rosaceae</taxon>
        <taxon>Amygdaloideae</taxon>
        <taxon>Maleae</taxon>
        <taxon>Malus</taxon>
    </lineage>
</organism>
<dbReference type="EMBL" id="RDQH01000333">
    <property type="protein sequence ID" value="RXH93092.1"/>
    <property type="molecule type" value="Genomic_DNA"/>
</dbReference>
<dbReference type="InterPro" id="IPR035595">
    <property type="entry name" value="UDP_glycos_trans_CS"/>
</dbReference>
<protein>
    <submittedName>
        <fullName evidence="4">Uncharacterized protein</fullName>
    </submittedName>
</protein>
<dbReference type="CDD" id="cd03784">
    <property type="entry name" value="GT1_Gtf-like"/>
    <property type="match status" value="1"/>
</dbReference>
<name>A0A498JHC1_MALDO</name>
<dbReference type="PANTHER" id="PTHR48044">
    <property type="entry name" value="GLYCOSYLTRANSFERASE"/>
    <property type="match status" value="1"/>
</dbReference>
<evidence type="ECO:0000256" key="2">
    <source>
        <dbReference type="ARBA" id="ARBA00022679"/>
    </source>
</evidence>
<dbReference type="SUPFAM" id="SSF53756">
    <property type="entry name" value="UDP-Glycosyltransferase/glycogen phosphorylase"/>
    <property type="match status" value="1"/>
</dbReference>
<evidence type="ECO:0000313" key="5">
    <source>
        <dbReference type="Proteomes" id="UP000290289"/>
    </source>
</evidence>
<dbReference type="GO" id="GO:1901137">
    <property type="term" value="P:carbohydrate derivative biosynthetic process"/>
    <property type="evidence" value="ECO:0007669"/>
    <property type="project" value="UniProtKB-ARBA"/>
</dbReference>
<comment type="caution">
    <text evidence="4">The sequence shown here is derived from an EMBL/GenBank/DDBJ whole genome shotgun (WGS) entry which is preliminary data.</text>
</comment>
<dbReference type="GO" id="GO:0008194">
    <property type="term" value="F:UDP-glycosyltransferase activity"/>
    <property type="evidence" value="ECO:0007669"/>
    <property type="project" value="InterPro"/>
</dbReference>
<proteinExistence type="inferred from homology"/>
<evidence type="ECO:0000256" key="3">
    <source>
        <dbReference type="RuleBase" id="RU003718"/>
    </source>
</evidence>